<keyword evidence="6" id="KW-1185">Reference proteome</keyword>
<feature type="domain" description="PAS" evidence="1">
    <location>
        <begin position="11"/>
        <end position="57"/>
    </location>
</feature>
<feature type="domain" description="PAC" evidence="2">
    <location>
        <begin position="84"/>
        <end position="136"/>
    </location>
</feature>
<dbReference type="InterPro" id="IPR000160">
    <property type="entry name" value="GGDEF_dom"/>
</dbReference>
<reference evidence="5" key="1">
    <citation type="submission" date="2022-05" db="EMBL/GenBank/DDBJ databases">
        <title>Comparative Genomics of Spacecraft Associated Microbes.</title>
        <authorList>
            <person name="Tran M.T."/>
            <person name="Wright A."/>
            <person name="Seuylemezian A."/>
            <person name="Eisen J."/>
            <person name="Coil D."/>
        </authorList>
    </citation>
    <scope>NUCLEOTIDE SEQUENCE</scope>
    <source>
        <strain evidence="5">214.1.1</strain>
    </source>
</reference>
<feature type="domain" description="GGDEF" evidence="4">
    <location>
        <begin position="168"/>
        <end position="300"/>
    </location>
</feature>
<dbReference type="InterPro" id="IPR029787">
    <property type="entry name" value="Nucleotide_cyclase"/>
</dbReference>
<dbReference type="SMART" id="SM00267">
    <property type="entry name" value="GGDEF"/>
    <property type="match status" value="1"/>
</dbReference>
<dbReference type="InterPro" id="IPR000014">
    <property type="entry name" value="PAS"/>
</dbReference>
<dbReference type="Pfam" id="PF13426">
    <property type="entry name" value="PAS_9"/>
    <property type="match status" value="1"/>
</dbReference>
<dbReference type="Gene3D" id="3.20.20.450">
    <property type="entry name" value="EAL domain"/>
    <property type="match status" value="1"/>
</dbReference>
<dbReference type="InterPro" id="IPR000700">
    <property type="entry name" value="PAS-assoc_C"/>
</dbReference>
<evidence type="ECO:0000259" key="1">
    <source>
        <dbReference type="PROSITE" id="PS50112"/>
    </source>
</evidence>
<dbReference type="NCBIfam" id="TIGR00229">
    <property type="entry name" value="sensory_box"/>
    <property type="match status" value="1"/>
</dbReference>
<dbReference type="SUPFAM" id="SSF55785">
    <property type="entry name" value="PYP-like sensor domain (PAS domain)"/>
    <property type="match status" value="1"/>
</dbReference>
<dbReference type="SMART" id="SM00086">
    <property type="entry name" value="PAC"/>
    <property type="match status" value="1"/>
</dbReference>
<dbReference type="SMART" id="SM00091">
    <property type="entry name" value="PAS"/>
    <property type="match status" value="1"/>
</dbReference>
<dbReference type="PANTHER" id="PTHR44757:SF2">
    <property type="entry name" value="BIOFILM ARCHITECTURE MAINTENANCE PROTEIN MBAA"/>
    <property type="match status" value="1"/>
</dbReference>
<dbReference type="Gene3D" id="3.30.450.20">
    <property type="entry name" value="PAS domain"/>
    <property type="match status" value="1"/>
</dbReference>
<dbReference type="SUPFAM" id="SSF141868">
    <property type="entry name" value="EAL domain-like"/>
    <property type="match status" value="1"/>
</dbReference>
<dbReference type="InterPro" id="IPR001633">
    <property type="entry name" value="EAL_dom"/>
</dbReference>
<dbReference type="EMBL" id="JAMBOL010000006">
    <property type="protein sequence ID" value="MCM3714322.1"/>
    <property type="molecule type" value="Genomic_DNA"/>
</dbReference>
<dbReference type="Pfam" id="PF00563">
    <property type="entry name" value="EAL"/>
    <property type="match status" value="1"/>
</dbReference>
<name>A0A9X2IPC8_9BACI</name>
<proteinExistence type="predicted"/>
<dbReference type="InterPro" id="IPR052155">
    <property type="entry name" value="Biofilm_reg_signaling"/>
</dbReference>
<feature type="domain" description="EAL" evidence="3">
    <location>
        <begin position="309"/>
        <end position="562"/>
    </location>
</feature>
<gene>
    <name evidence="5" type="ORF">M3202_09505</name>
</gene>
<evidence type="ECO:0000313" key="6">
    <source>
        <dbReference type="Proteomes" id="UP001139179"/>
    </source>
</evidence>
<dbReference type="CDD" id="cd01949">
    <property type="entry name" value="GGDEF"/>
    <property type="match status" value="1"/>
</dbReference>
<accession>A0A9X2IPC8</accession>
<dbReference type="InterPro" id="IPR043128">
    <property type="entry name" value="Rev_trsase/Diguanyl_cyclase"/>
</dbReference>
<dbReference type="Proteomes" id="UP001139179">
    <property type="component" value="Unassembled WGS sequence"/>
</dbReference>
<dbReference type="Pfam" id="PF00990">
    <property type="entry name" value="GGDEF"/>
    <property type="match status" value="1"/>
</dbReference>
<dbReference type="InterPro" id="IPR001610">
    <property type="entry name" value="PAC"/>
</dbReference>
<dbReference type="InterPro" id="IPR035965">
    <property type="entry name" value="PAS-like_dom_sf"/>
</dbReference>
<evidence type="ECO:0000313" key="5">
    <source>
        <dbReference type="EMBL" id="MCM3714322.1"/>
    </source>
</evidence>
<organism evidence="5 6">
    <name type="scientific">Halalkalibacter oceani</name>
    <dbReference type="NCBI Taxonomy" id="1653776"/>
    <lineage>
        <taxon>Bacteria</taxon>
        <taxon>Bacillati</taxon>
        <taxon>Bacillota</taxon>
        <taxon>Bacilli</taxon>
        <taxon>Bacillales</taxon>
        <taxon>Bacillaceae</taxon>
        <taxon>Halalkalibacter</taxon>
    </lineage>
</organism>
<evidence type="ECO:0000259" key="2">
    <source>
        <dbReference type="PROSITE" id="PS50113"/>
    </source>
</evidence>
<dbReference type="NCBIfam" id="TIGR00254">
    <property type="entry name" value="GGDEF"/>
    <property type="match status" value="1"/>
</dbReference>
<evidence type="ECO:0000259" key="3">
    <source>
        <dbReference type="PROSITE" id="PS50883"/>
    </source>
</evidence>
<dbReference type="FunFam" id="3.30.70.270:FF:000001">
    <property type="entry name" value="Diguanylate cyclase domain protein"/>
    <property type="match status" value="1"/>
</dbReference>
<dbReference type="SMART" id="SM00052">
    <property type="entry name" value="EAL"/>
    <property type="match status" value="1"/>
</dbReference>
<dbReference type="InterPro" id="IPR035919">
    <property type="entry name" value="EAL_sf"/>
</dbReference>
<comment type="caution">
    <text evidence="5">The sequence shown here is derived from an EMBL/GenBank/DDBJ whole genome shotgun (WGS) entry which is preliminary data.</text>
</comment>
<dbReference type="CDD" id="cd00130">
    <property type="entry name" value="PAS"/>
    <property type="match status" value="1"/>
</dbReference>
<dbReference type="PANTHER" id="PTHR44757">
    <property type="entry name" value="DIGUANYLATE CYCLASE DGCP"/>
    <property type="match status" value="1"/>
</dbReference>
<dbReference type="AlphaFoldDB" id="A0A9X2IPC8"/>
<evidence type="ECO:0000259" key="4">
    <source>
        <dbReference type="PROSITE" id="PS50887"/>
    </source>
</evidence>
<dbReference type="PROSITE" id="PS50883">
    <property type="entry name" value="EAL"/>
    <property type="match status" value="1"/>
</dbReference>
<dbReference type="PROSITE" id="PS50112">
    <property type="entry name" value="PAS"/>
    <property type="match status" value="1"/>
</dbReference>
<dbReference type="RefSeq" id="WP_251223112.1">
    <property type="nucleotide sequence ID" value="NZ_JAMBOL010000006.1"/>
</dbReference>
<dbReference type="PROSITE" id="PS50113">
    <property type="entry name" value="PAC"/>
    <property type="match status" value="1"/>
</dbReference>
<dbReference type="Gene3D" id="3.30.70.270">
    <property type="match status" value="1"/>
</dbReference>
<dbReference type="CDD" id="cd01948">
    <property type="entry name" value="EAL"/>
    <property type="match status" value="1"/>
</dbReference>
<sequence>MNSAFIRFAQNHRNVETLFNYMNDGLLLTNHRHEIIAVNSAFQRMTGYTLKDIAGMNPSMLESANTPKHVYDEMWDSISRNGSWTGELLNERKDGTLFWSFLTVTQVEQPQPEDSYCIGIMRDISERKQQEEQMKYNASHDTLTQLPNRVLFKDKLEDALQTAAENGKKVAVLFLDLDRFKKINDSYGHQVGDQLLVKMARRIQRVIGEDGVVSRFGGDEFTIFLPDMDEVITEDVISALFAAFEKPIIVNEKELYMSMSIGACFFPEHGKDAETLLKNADSAMYRTKEEGRNHYQRYEQGMNETTADELSLETELLKAIRRQELEVYYQLQVDIDKRIPFGIEALVRWNHPLKNVLSPAVFLPLAEEMGVIAEIDEWVLNEACRQTKRWHREGFGELIVSVNVSKEFFKRPDFVSRVEQALLRAELDPSYLCLEITEKTAILQVDEIRAKLNQLKQKGVAVSLDDFGTGYSSLSQLRMFPIDTLKIDQSFVRGQGSPENQAIVKLIIAMANSLNVSVICEGIETEEQLSLIRNEGCYKAQGYLFSRPIPADECKGVMERLIRSFT</sequence>
<protein>
    <submittedName>
        <fullName evidence="5">EAL domain-containing protein</fullName>
    </submittedName>
</protein>
<dbReference type="SUPFAM" id="SSF55073">
    <property type="entry name" value="Nucleotide cyclase"/>
    <property type="match status" value="1"/>
</dbReference>
<dbReference type="PROSITE" id="PS50887">
    <property type="entry name" value="GGDEF"/>
    <property type="match status" value="1"/>
</dbReference>